<evidence type="ECO:0000256" key="2">
    <source>
        <dbReference type="ARBA" id="ARBA00012483"/>
    </source>
</evidence>
<evidence type="ECO:0000256" key="3">
    <source>
        <dbReference type="ARBA" id="ARBA00022679"/>
    </source>
</evidence>
<evidence type="ECO:0000259" key="14">
    <source>
        <dbReference type="PROSITE" id="PS51534"/>
    </source>
</evidence>
<keyword evidence="3" id="KW-0808">Transferase</keyword>
<keyword evidence="4" id="KW-0833">Ubl conjugation pathway</keyword>
<dbReference type="Pfam" id="PF08357">
    <property type="entry name" value="SEFIR"/>
    <property type="match status" value="1"/>
</dbReference>
<comment type="catalytic activity">
    <reaction evidence="1">
        <text>S-ubiquitinyl-[E2 ubiquitin-conjugating enzyme]-L-cysteine + [acceptor protein]-L-lysine = [E2 ubiquitin-conjugating enzyme]-L-cysteine + N(6)-ubiquitinyl-[acceptor protein]-L-lysine.</text>
        <dbReference type="EC" id="2.3.2.27"/>
    </reaction>
</comment>
<proteinExistence type="predicted"/>
<dbReference type="EC" id="2.3.2.27" evidence="2"/>
<dbReference type="Proteomes" id="UP000694388">
    <property type="component" value="Unplaced"/>
</dbReference>
<keyword evidence="16" id="KW-1185">Reference proteome</keyword>
<dbReference type="GeneTree" id="ENSGT00940000164855"/>
<dbReference type="GO" id="GO:0006954">
    <property type="term" value="P:inflammatory response"/>
    <property type="evidence" value="ECO:0007669"/>
    <property type="project" value="UniProtKB-KW"/>
</dbReference>
<dbReference type="GO" id="GO:0038173">
    <property type="term" value="P:interleukin-17A-mediated signaling pathway"/>
    <property type="evidence" value="ECO:0007669"/>
    <property type="project" value="UniProtKB-ARBA"/>
</dbReference>
<dbReference type="GO" id="GO:0043123">
    <property type="term" value="P:positive regulation of canonical NF-kappaB signal transduction"/>
    <property type="evidence" value="ECO:0007669"/>
    <property type="project" value="TreeGrafter"/>
</dbReference>
<dbReference type="GO" id="GO:0061630">
    <property type="term" value="F:ubiquitin protein ligase activity"/>
    <property type="evidence" value="ECO:0007669"/>
    <property type="project" value="UniProtKB-EC"/>
</dbReference>
<dbReference type="Ensembl" id="ENSEBUT00000024227.1">
    <property type="protein sequence ID" value="ENSEBUP00000023651.1"/>
    <property type="gene ID" value="ENSEBUG00000014566.1"/>
</dbReference>
<evidence type="ECO:0000256" key="11">
    <source>
        <dbReference type="ARBA" id="ARBA00078673"/>
    </source>
</evidence>
<evidence type="ECO:0000313" key="15">
    <source>
        <dbReference type="Ensembl" id="ENSEBUP00000023635.1"/>
    </source>
</evidence>
<evidence type="ECO:0000256" key="8">
    <source>
        <dbReference type="ARBA" id="ARBA00075327"/>
    </source>
</evidence>
<dbReference type="AlphaFoldDB" id="A0A8C4R1U1"/>
<dbReference type="GO" id="GO:0006959">
    <property type="term" value="P:humoral immune response"/>
    <property type="evidence" value="ECO:0007669"/>
    <property type="project" value="TreeGrafter"/>
</dbReference>
<sequence>MMPGHIDQAETLWRREAYDRRPVESDEGDDSTPSSLPCDSFPIAAATHFWDNSDIYPQYPGIHRQSQESSDILSSGSPCGKSTKFESGTPQCRICSPPPVHNNMRPSSTNLSDINESSGQEWDGEGVGRGFHPSTAHVSRIKREPIHQLADAFSSMHPHSYHVQSPERMMVQKVRDHRQLSPWGCNISPWKFEPAMPHADPHRLPYHGEAHVNVVPVECNPQLLPIGGRGNRCVSPAFSVNPQVQRPTCSHFVRGSPLQTHYHHSTPSRDPRSENIYSQVIIPAERPTLTSMQAAPSFQQRSDLRLLEPPRSLLSNGGDHPYNAYQHHCCQQPAPQLDRVSCGIPQFDQRRDESSDCCRRQPHNQLSWKLRPQTRQHKMIGTEFVPQGNSVALTDQQRKVFVTYSRDNECHTREVNRFVSWLCSNGFYTEIDMLNKLVQSMDNVDYMQRFLNDKNYLIIIAVSPKYRDDVESVNDSDDHSLQTRFIYQQLVSEYISNGSKNFRLIPVLFPGSHKDHIPTWLKNTISYQWPQNQEDILRRVCRIEKYSIPPPGPLPIIVSKSLG</sequence>
<evidence type="ECO:0000313" key="16">
    <source>
        <dbReference type="Proteomes" id="UP000694388"/>
    </source>
</evidence>
<evidence type="ECO:0000256" key="5">
    <source>
        <dbReference type="ARBA" id="ARBA00023198"/>
    </source>
</evidence>
<evidence type="ECO:0000256" key="9">
    <source>
        <dbReference type="ARBA" id="ARBA00076636"/>
    </source>
</evidence>
<feature type="region of interest" description="Disordered" evidence="13">
    <location>
        <begin position="1"/>
        <end position="38"/>
    </location>
</feature>
<dbReference type="Gene3D" id="3.40.50.11530">
    <property type="match status" value="1"/>
</dbReference>
<evidence type="ECO:0000256" key="12">
    <source>
        <dbReference type="ARBA" id="ARBA00080040"/>
    </source>
</evidence>
<feature type="domain" description="SEFIR" evidence="14">
    <location>
        <begin position="397"/>
        <end position="538"/>
    </location>
</feature>
<dbReference type="GO" id="GO:0005737">
    <property type="term" value="C:cytoplasm"/>
    <property type="evidence" value="ECO:0007669"/>
    <property type="project" value="UniProtKB-ARBA"/>
</dbReference>
<organism evidence="15 16">
    <name type="scientific">Eptatretus burgeri</name>
    <name type="common">Inshore hagfish</name>
    <dbReference type="NCBI Taxonomy" id="7764"/>
    <lineage>
        <taxon>Eukaryota</taxon>
        <taxon>Metazoa</taxon>
        <taxon>Chordata</taxon>
        <taxon>Craniata</taxon>
        <taxon>Vertebrata</taxon>
        <taxon>Cyclostomata</taxon>
        <taxon>Myxini</taxon>
        <taxon>Myxiniformes</taxon>
        <taxon>Myxinidae</taxon>
        <taxon>Eptatretinae</taxon>
        <taxon>Eptatretus</taxon>
    </lineage>
</organism>
<dbReference type="PROSITE" id="PS51534">
    <property type="entry name" value="SEFIR"/>
    <property type="match status" value="1"/>
</dbReference>
<evidence type="ECO:0000256" key="6">
    <source>
        <dbReference type="ARBA" id="ARBA00064316"/>
    </source>
</evidence>
<comment type="subunit">
    <text evidence="6">Interacts with IKBKG/NF-kappa B essential modulator, with CHUK/IKK-alpha and with IKBKB/IKK-beta. Interacts with TRAF6; this interaction is direct. Interacts with IL17RA and IL17RC. Interacts with IL17RB.</text>
</comment>
<dbReference type="FunFam" id="3.40.50.11530:FF:000007">
    <property type="entry name" value="adapter protein CIKS isoform X3"/>
    <property type="match status" value="1"/>
</dbReference>
<evidence type="ECO:0000256" key="13">
    <source>
        <dbReference type="SAM" id="MobiDB-lite"/>
    </source>
</evidence>
<dbReference type="PANTHER" id="PTHR34257">
    <property type="entry name" value="ADAPTER PROTEIN CIKS"/>
    <property type="match status" value="1"/>
</dbReference>
<dbReference type="PANTHER" id="PTHR34257:SF3">
    <property type="entry name" value="ADAPTER PROTEIN CIKS-RELATED"/>
    <property type="match status" value="1"/>
</dbReference>
<protein>
    <recommendedName>
        <fullName evidence="7">E3 ubiquitin ligase TRAF3IP2</fullName>
        <ecNumber evidence="2">2.3.2.27</ecNumber>
    </recommendedName>
    <alternativeName>
        <fullName evidence="8">Adapter protein CIKS</fullName>
    </alternativeName>
    <alternativeName>
        <fullName evidence="9">Connection to IKK and SAPK/JNK</fullName>
    </alternativeName>
    <alternativeName>
        <fullName evidence="12">E3 ubiquitin-protein ligase CIKS</fullName>
    </alternativeName>
    <alternativeName>
        <fullName evidence="10">Nuclear factor NF-kappa-B activator 1</fullName>
    </alternativeName>
    <alternativeName>
        <fullName evidence="11">TRAF3-interacting protein 2</fullName>
    </alternativeName>
</protein>
<dbReference type="GO" id="GO:0097400">
    <property type="term" value="P:interleukin-17-mediated signaling pathway"/>
    <property type="evidence" value="ECO:0007669"/>
    <property type="project" value="UniProtKB-ARBA"/>
</dbReference>
<keyword evidence="5" id="KW-0395">Inflammatory response</keyword>
<evidence type="ECO:0000256" key="10">
    <source>
        <dbReference type="ARBA" id="ARBA00078387"/>
    </source>
</evidence>
<dbReference type="InterPro" id="IPR053047">
    <property type="entry name" value="E3_ubiq_ligase_TRAF3IP2"/>
</dbReference>
<name>A0A8C4R1U1_EPTBU</name>
<evidence type="ECO:0000256" key="1">
    <source>
        <dbReference type="ARBA" id="ARBA00000900"/>
    </source>
</evidence>
<dbReference type="GO" id="GO:0000209">
    <property type="term" value="P:protein polyubiquitination"/>
    <property type="evidence" value="ECO:0007669"/>
    <property type="project" value="UniProtKB-ARBA"/>
</dbReference>
<feature type="region of interest" description="Disordered" evidence="13">
    <location>
        <begin position="60"/>
        <end position="91"/>
    </location>
</feature>
<evidence type="ECO:0000256" key="4">
    <source>
        <dbReference type="ARBA" id="ARBA00022786"/>
    </source>
</evidence>
<feature type="compositionally biased region" description="Polar residues" evidence="13">
    <location>
        <begin position="67"/>
        <end position="77"/>
    </location>
</feature>
<dbReference type="Ensembl" id="ENSEBUT00000024211.1">
    <property type="protein sequence ID" value="ENSEBUP00000023635.1"/>
    <property type="gene ID" value="ENSEBUG00000014566.1"/>
</dbReference>
<feature type="compositionally biased region" description="Basic and acidic residues" evidence="13">
    <location>
        <begin position="12"/>
        <end position="24"/>
    </location>
</feature>
<evidence type="ECO:0000256" key="7">
    <source>
        <dbReference type="ARBA" id="ARBA00073304"/>
    </source>
</evidence>
<reference evidence="15" key="1">
    <citation type="submission" date="2025-05" db="UniProtKB">
        <authorList>
            <consortium name="Ensembl"/>
        </authorList>
    </citation>
    <scope>IDENTIFICATION</scope>
</reference>
<dbReference type="InterPro" id="IPR013568">
    <property type="entry name" value="SEFIR_dom"/>
</dbReference>
<accession>A0A8C4R1U1</accession>